<evidence type="ECO:0000256" key="4">
    <source>
        <dbReference type="ARBA" id="ARBA00022764"/>
    </source>
</evidence>
<dbReference type="RefSeq" id="WP_015174543.1">
    <property type="nucleotide sequence ID" value="NC_019729.1"/>
</dbReference>
<dbReference type="InterPro" id="IPR002477">
    <property type="entry name" value="Peptidoglycan-bd-like"/>
</dbReference>
<dbReference type="STRING" id="179408.Osc7112_0619"/>
<evidence type="ECO:0000256" key="1">
    <source>
        <dbReference type="ARBA" id="ARBA00022670"/>
    </source>
</evidence>
<proteinExistence type="predicted"/>
<dbReference type="Gene3D" id="3.30.1380.10">
    <property type="match status" value="1"/>
</dbReference>
<dbReference type="SUPFAM" id="SSF53955">
    <property type="entry name" value="Lysozyme-like"/>
    <property type="match status" value="1"/>
</dbReference>
<dbReference type="GO" id="GO:0006508">
    <property type="term" value="P:proteolysis"/>
    <property type="evidence" value="ECO:0007669"/>
    <property type="project" value="UniProtKB-KW"/>
</dbReference>
<name>K9VCM1_9CYAN</name>
<dbReference type="Pfam" id="PF01471">
    <property type="entry name" value="PG_binding_1"/>
    <property type="match status" value="1"/>
</dbReference>
<evidence type="ECO:0000313" key="9">
    <source>
        <dbReference type="EMBL" id="AFZ05212.1"/>
    </source>
</evidence>
<dbReference type="SUPFAM" id="SSF47090">
    <property type="entry name" value="PGBD-like"/>
    <property type="match status" value="2"/>
</dbReference>
<evidence type="ECO:0000256" key="3">
    <source>
        <dbReference type="ARBA" id="ARBA00022729"/>
    </source>
</evidence>
<accession>K9VCM1</accession>
<dbReference type="Proteomes" id="UP000010478">
    <property type="component" value="Chromosome"/>
</dbReference>
<evidence type="ECO:0000256" key="6">
    <source>
        <dbReference type="ARBA" id="ARBA00022833"/>
    </source>
</evidence>
<dbReference type="SUPFAM" id="SSF55166">
    <property type="entry name" value="Hedgehog/DD-peptidase"/>
    <property type="match status" value="1"/>
</dbReference>
<evidence type="ECO:0000256" key="2">
    <source>
        <dbReference type="ARBA" id="ARBA00022723"/>
    </source>
</evidence>
<keyword evidence="7" id="KW-0482">Metalloprotease</keyword>
<dbReference type="eggNOG" id="COG3179">
    <property type="taxonomic scope" value="Bacteria"/>
</dbReference>
<evidence type="ECO:0000256" key="5">
    <source>
        <dbReference type="ARBA" id="ARBA00022801"/>
    </source>
</evidence>
<dbReference type="AlphaFoldDB" id="K9VCM1"/>
<keyword evidence="3" id="KW-0732">Signal</keyword>
<evidence type="ECO:0000313" key="10">
    <source>
        <dbReference type="Proteomes" id="UP000010478"/>
    </source>
</evidence>
<organism evidence="9 10">
    <name type="scientific">Phormidium nigroviride PCC 7112</name>
    <dbReference type="NCBI Taxonomy" id="179408"/>
    <lineage>
        <taxon>Bacteria</taxon>
        <taxon>Bacillati</taxon>
        <taxon>Cyanobacteriota</taxon>
        <taxon>Cyanophyceae</taxon>
        <taxon>Oscillatoriophycideae</taxon>
        <taxon>Oscillatoriales</taxon>
        <taxon>Oscillatoriaceae</taxon>
        <taxon>Phormidium</taxon>
    </lineage>
</organism>
<sequence>MVLEINRNLRSETLQHNHTHCTANIGFTEEELEQFSWGTRGFFEQMPAKGDGYECYGDNCYGRPEVIQALKYVCNEWVKKYPKPRIGIGDISTAEGATPGHSSHDNGLDVDIALVANTDEEIPLTCYDSKYSRQRTQELVDLFYNNPILRIRRILFNDPQITGVEFCDGHHNHLHVSFISPGIDSAPYSSDRDGDLRLVIPPMQGERVRKLQEDLANVGISVTADGIFGEQTDAAVRKFQADRNLQVDGIAGFVTQTKLAELSSGQSRGVSSEPSNLKLQDVIDQKRSIPFDDINSGVFVDDRLFCAEIQTILRANHLLEVVDGIYGSKTQEALRNFKASRQLDGGDVLGATTAKALLDAKQGAGKLPDWKGGDKQAAVQAIIKEAHRQGIASQAQIAYILATVQHETAETFQPVKESDFLGEPAAENDRKTLPYYPFYGRGYVQLTHLDNYRKYSDLLSLDLVNNPELVMLPDISLFILVHGMKWGVFTGMKLDDYISESSVDFWSARKIINGIDRAELIEKYAINWQTQLG</sequence>
<feature type="domain" description="Peptidoglycan binding-like" evidence="8">
    <location>
        <begin position="204"/>
        <end position="259"/>
    </location>
</feature>
<dbReference type="InterPro" id="IPR036366">
    <property type="entry name" value="PGBDSf"/>
</dbReference>
<keyword evidence="2" id="KW-0479">Metal-binding</keyword>
<keyword evidence="5" id="KW-0378">Hydrolase</keyword>
<dbReference type="InterPro" id="IPR009045">
    <property type="entry name" value="Zn_M74/Hedgehog-like"/>
</dbReference>
<keyword evidence="4" id="KW-0574">Periplasm</keyword>
<dbReference type="InterPro" id="IPR005073">
    <property type="entry name" value="Peptidase_M74"/>
</dbReference>
<dbReference type="KEGG" id="oni:Osc7112_0619"/>
<evidence type="ECO:0000259" key="8">
    <source>
        <dbReference type="Pfam" id="PF01471"/>
    </source>
</evidence>
<evidence type="ECO:0000256" key="7">
    <source>
        <dbReference type="ARBA" id="ARBA00023049"/>
    </source>
</evidence>
<dbReference type="eggNOG" id="COG3770">
    <property type="taxonomic scope" value="Bacteria"/>
</dbReference>
<dbReference type="Gene3D" id="1.10.530.10">
    <property type="match status" value="1"/>
</dbReference>
<keyword evidence="10" id="KW-1185">Reference proteome</keyword>
<dbReference type="eggNOG" id="COG3409">
    <property type="taxonomic scope" value="Bacteria"/>
</dbReference>
<dbReference type="HOGENOM" id="CLU_510763_0_0_3"/>
<dbReference type="EMBL" id="CP003614">
    <property type="protein sequence ID" value="AFZ05212.1"/>
    <property type="molecule type" value="Genomic_DNA"/>
</dbReference>
<keyword evidence="1" id="KW-0645">Protease</keyword>
<keyword evidence="6" id="KW-0862">Zinc</keyword>
<protein>
    <submittedName>
        <fullName evidence="9">Peptidoglycan-binding domain 1 protein</fullName>
    </submittedName>
</protein>
<reference evidence="9 10" key="1">
    <citation type="submission" date="2012-05" db="EMBL/GenBank/DDBJ databases">
        <title>Finished chromosome of genome of Oscillatoria sp. PCC 7112.</title>
        <authorList>
            <consortium name="US DOE Joint Genome Institute"/>
            <person name="Gugger M."/>
            <person name="Coursin T."/>
            <person name="Rippka R."/>
            <person name="Tandeau De Marsac N."/>
            <person name="Huntemann M."/>
            <person name="Wei C.-L."/>
            <person name="Han J."/>
            <person name="Detter J.C."/>
            <person name="Han C."/>
            <person name="Tapia R."/>
            <person name="Davenport K."/>
            <person name="Daligault H."/>
            <person name="Erkkila T."/>
            <person name="Gu W."/>
            <person name="Munk A.C.C."/>
            <person name="Teshima H."/>
            <person name="Xu Y."/>
            <person name="Chain P."/>
            <person name="Chen A."/>
            <person name="Krypides N."/>
            <person name="Mavromatis K."/>
            <person name="Markowitz V."/>
            <person name="Szeto E."/>
            <person name="Ivanova N."/>
            <person name="Mikhailova N."/>
            <person name="Ovchinnikova G."/>
            <person name="Pagani I."/>
            <person name="Pati A."/>
            <person name="Goodwin L."/>
            <person name="Peters L."/>
            <person name="Pitluck S."/>
            <person name="Woyke T."/>
            <person name="Kerfeld C."/>
        </authorList>
    </citation>
    <scope>NUCLEOTIDE SEQUENCE [LARGE SCALE GENOMIC DNA]</scope>
    <source>
        <strain evidence="9 10">PCC 7112</strain>
    </source>
</reference>
<dbReference type="GO" id="GO:0046872">
    <property type="term" value="F:metal ion binding"/>
    <property type="evidence" value="ECO:0007669"/>
    <property type="project" value="UniProtKB-KW"/>
</dbReference>
<dbReference type="Pfam" id="PF03411">
    <property type="entry name" value="Peptidase_M74"/>
    <property type="match status" value="1"/>
</dbReference>
<dbReference type="Gene3D" id="1.10.101.10">
    <property type="entry name" value="PGBD-like superfamily/PGBD"/>
    <property type="match status" value="2"/>
</dbReference>
<dbReference type="GO" id="GO:0030288">
    <property type="term" value="C:outer membrane-bounded periplasmic space"/>
    <property type="evidence" value="ECO:0007669"/>
    <property type="project" value="InterPro"/>
</dbReference>
<dbReference type="InterPro" id="IPR036365">
    <property type="entry name" value="PGBD-like_sf"/>
</dbReference>
<dbReference type="OrthoDB" id="1242806at2"/>
<dbReference type="GO" id="GO:0008237">
    <property type="term" value="F:metallopeptidase activity"/>
    <property type="evidence" value="ECO:0007669"/>
    <property type="project" value="UniProtKB-KW"/>
</dbReference>
<gene>
    <name evidence="9" type="ORF">Osc7112_0619</name>
</gene>
<dbReference type="InterPro" id="IPR023346">
    <property type="entry name" value="Lysozyme-like_dom_sf"/>
</dbReference>
<dbReference type="GO" id="GO:0004252">
    <property type="term" value="F:serine-type endopeptidase activity"/>
    <property type="evidence" value="ECO:0007669"/>
    <property type="project" value="InterPro"/>
</dbReference>